<reference evidence="5 6" key="1">
    <citation type="submission" date="2018-06" db="EMBL/GenBank/DDBJ databases">
        <authorList>
            <consortium name="Pathogen Informatics"/>
            <person name="Doyle S."/>
        </authorList>
    </citation>
    <scope>NUCLEOTIDE SEQUENCE [LARGE SCALE GENOMIC DNA]</scope>
    <source>
        <strain evidence="5 6">NCTC13294</strain>
    </source>
</reference>
<feature type="domain" description="J" evidence="4">
    <location>
        <begin position="2"/>
        <end position="59"/>
    </location>
</feature>
<feature type="transmembrane region" description="Helical" evidence="3">
    <location>
        <begin position="807"/>
        <end position="832"/>
    </location>
</feature>
<evidence type="ECO:0000256" key="3">
    <source>
        <dbReference type="SAM" id="Phobius"/>
    </source>
</evidence>
<feature type="transmembrane region" description="Helical" evidence="3">
    <location>
        <begin position="536"/>
        <end position="556"/>
    </location>
</feature>
<dbReference type="Proteomes" id="UP000254572">
    <property type="component" value="Unassembled WGS sequence"/>
</dbReference>
<dbReference type="Gene3D" id="1.10.287.110">
    <property type="entry name" value="DnaJ domain"/>
    <property type="match status" value="1"/>
</dbReference>
<keyword evidence="6" id="KW-1185">Reference proteome</keyword>
<evidence type="ECO:0000313" key="5">
    <source>
        <dbReference type="EMBL" id="SUX18277.1"/>
    </source>
</evidence>
<feature type="transmembrane region" description="Helical" evidence="3">
    <location>
        <begin position="688"/>
        <end position="710"/>
    </location>
</feature>
<evidence type="ECO:0000313" key="6">
    <source>
        <dbReference type="Proteomes" id="UP000254572"/>
    </source>
</evidence>
<protein>
    <recommendedName>
        <fullName evidence="4">J domain-containing protein</fullName>
    </recommendedName>
</protein>
<dbReference type="RefSeq" id="WP_115610558.1">
    <property type="nucleotide sequence ID" value="NZ_JBHLZC010000001.1"/>
</dbReference>
<evidence type="ECO:0000256" key="2">
    <source>
        <dbReference type="SAM" id="MobiDB-lite"/>
    </source>
</evidence>
<keyword evidence="3" id="KW-0812">Transmembrane</keyword>
<sequence>MNCWQTLGIAPTGDETAIKTAYAALIRQHRPDRDPAGFRRVRAAYEEALRLRHHYENRRDEPRRPTGWTPGKPPVSADGSRDNSVSPYEPSQPYPLAEPAAHDYRDTPPAAPEQPYPLAEPAAHDYQDGSTQPTFTPLEATVLLRQLQQAWQGQDDAQLLAILQSQVTHPALDNIDFRLDYITGLLTHLDDDTYPRSNLWVQQNYELYDPDYYLLNEYIAAYCRQWEEAINDSELCRTLQQQAADPVLTAIAVRDVWLAALVDYLTNSLARPRSYYWARTRYPSAFPDTIPPTYRDYPSERIATFTRALLQTADDAALTALLENQAADPILAYPPARSQYLTQLAEQRPDWYDRPAANRWLDEHYTLPHIDPAVRQSALLARLHQEWQGQNDDRLLAILQAQATLPSLEHIDLRSDYTAALQAHLMQQHLPHSTLWADAHYQLGRHDPAWQQQRQLAYIAAGDRSAFAAALTNTYPDLAAWLRKNPLRRYASLWRDWAATRIHPAYQDYQRLRSSLWPAIAASPLSYAPPRDYRKLWIGIGIVAAVVFAVVFTLTNNEAPATTSRSDFSYSSPSLHGSPLAFILLLHFFDRFGEFGLRRIDPDHILNRICPPLRTLHDHYRPCSRLLRRLATDIAIILTLCLITARYPHTLHATLTLGVLWLIGRAAQTLWQCKRAITAGWHPPQAAIYNLLAWLYPVGLLWCLTSPYWLPANTFSPGEQTFTLIFTTILGIACAITHWPRIPPQEDALRRALFDNGCLAILVSLTFLIAYREPASDLIALLICPLTALSTVYCYRPLPLGARATRIISHLLGILLIAPLYLAGSLTLILLALPNSLLEHPLIRIAVVGLPLAAAACKHPQIPPAALMVPLYYLTRALLYLFTAQAAMLIAVALVGITGSALPAAAFLALVVLHILAAWKAA</sequence>
<feature type="transmembrane region" description="Helical" evidence="3">
    <location>
        <begin position="778"/>
        <end position="795"/>
    </location>
</feature>
<feature type="transmembrane region" description="Helical" evidence="3">
    <location>
        <begin position="901"/>
        <end position="919"/>
    </location>
</feature>
<feature type="transmembrane region" description="Helical" evidence="3">
    <location>
        <begin position="651"/>
        <end position="667"/>
    </location>
</feature>
<feature type="region of interest" description="Disordered" evidence="2">
    <location>
        <begin position="56"/>
        <end position="132"/>
    </location>
</feature>
<dbReference type="OrthoDB" id="5524449at2"/>
<dbReference type="PROSITE" id="PS50076">
    <property type="entry name" value="DNAJ_2"/>
    <property type="match status" value="1"/>
</dbReference>
<dbReference type="InterPro" id="IPR036869">
    <property type="entry name" value="J_dom_sf"/>
</dbReference>
<dbReference type="InterPro" id="IPR001623">
    <property type="entry name" value="DnaJ_domain"/>
</dbReference>
<evidence type="ECO:0000259" key="4">
    <source>
        <dbReference type="PROSITE" id="PS50076"/>
    </source>
</evidence>
<evidence type="ECO:0000256" key="1">
    <source>
        <dbReference type="ARBA" id="ARBA00023186"/>
    </source>
</evidence>
<feature type="transmembrane region" description="Helical" evidence="3">
    <location>
        <begin position="626"/>
        <end position="645"/>
    </location>
</feature>
<keyword evidence="1" id="KW-0143">Chaperone</keyword>
<dbReference type="SUPFAM" id="SSF46565">
    <property type="entry name" value="Chaperone J-domain"/>
    <property type="match status" value="1"/>
</dbReference>
<dbReference type="AlphaFoldDB" id="A0A381DY66"/>
<dbReference type="EMBL" id="UFUW01000001">
    <property type="protein sequence ID" value="SUX18277.1"/>
    <property type="molecule type" value="Genomic_DNA"/>
</dbReference>
<keyword evidence="3" id="KW-1133">Transmembrane helix</keyword>
<keyword evidence="3" id="KW-0472">Membrane</keyword>
<gene>
    <name evidence="5" type="ORF">NCTC13294_00233</name>
</gene>
<accession>A0A381DY66</accession>
<feature type="transmembrane region" description="Helical" evidence="3">
    <location>
        <begin position="752"/>
        <end position="772"/>
    </location>
</feature>
<proteinExistence type="predicted"/>
<organism evidence="5 6">
    <name type="scientific">Cardiobacterium valvarum</name>
    <dbReference type="NCBI Taxonomy" id="194702"/>
    <lineage>
        <taxon>Bacteria</taxon>
        <taxon>Pseudomonadati</taxon>
        <taxon>Pseudomonadota</taxon>
        <taxon>Gammaproteobacteria</taxon>
        <taxon>Cardiobacteriales</taxon>
        <taxon>Cardiobacteriaceae</taxon>
        <taxon>Cardiobacterium</taxon>
    </lineage>
</organism>
<name>A0A381DY66_9GAMM</name>
<feature type="transmembrane region" description="Helical" evidence="3">
    <location>
        <begin position="722"/>
        <end position="740"/>
    </location>
</feature>